<keyword evidence="1" id="KW-0805">Transcription regulation</keyword>
<feature type="DNA-binding region" description="H-T-H motif" evidence="4">
    <location>
        <begin position="41"/>
        <end position="60"/>
    </location>
</feature>
<dbReference type="InterPro" id="IPR050109">
    <property type="entry name" value="HTH-type_TetR-like_transc_reg"/>
</dbReference>
<dbReference type="FunFam" id="1.10.10.60:FF:000141">
    <property type="entry name" value="TetR family transcriptional regulator"/>
    <property type="match status" value="1"/>
</dbReference>
<comment type="caution">
    <text evidence="6">The sequence shown here is derived from an EMBL/GenBank/DDBJ whole genome shotgun (WGS) entry which is preliminary data.</text>
</comment>
<evidence type="ECO:0000313" key="7">
    <source>
        <dbReference type="Proteomes" id="UP000184550"/>
    </source>
</evidence>
<keyword evidence="7" id="KW-1185">Reference proteome</keyword>
<dbReference type="InterPro" id="IPR039536">
    <property type="entry name" value="TetR_C_Proteobacteria"/>
</dbReference>
<dbReference type="PANTHER" id="PTHR30055:SF223">
    <property type="entry name" value="HTH-TYPE TRANSCRIPTIONAL REGULATOR UIDR"/>
    <property type="match status" value="1"/>
</dbReference>
<dbReference type="SUPFAM" id="SSF46689">
    <property type="entry name" value="Homeodomain-like"/>
    <property type="match status" value="1"/>
</dbReference>
<keyword evidence="2 4" id="KW-0238">DNA-binding</keyword>
<sequence>MYDFGKPDYPQHHHLMVAEKAEQILNGAMPEFLQNGYACTSMDKVAKSAGVSKQTLYSHFSDKDGLFTALVERIATEKFNLVWSQPLQGEPEQVLRDLAKRLVKENINDNEYLCFVRLIVAESGKRPDLAQLFLKKLCQPAVIILTQYLQNHPELNIIDCEATARIFVGSLIHFMMVQEVLSGKEVMPIEADRIIDSLIRLIINQKD</sequence>
<dbReference type="Gene3D" id="1.10.357.10">
    <property type="entry name" value="Tetracycline Repressor, domain 2"/>
    <property type="match status" value="1"/>
</dbReference>
<name>A0A7Z9BNX2_9CYAN</name>
<dbReference type="Pfam" id="PF00440">
    <property type="entry name" value="TetR_N"/>
    <property type="match status" value="1"/>
</dbReference>
<accession>A0A7Z9BNX2</accession>
<dbReference type="InterPro" id="IPR009057">
    <property type="entry name" value="Homeodomain-like_sf"/>
</dbReference>
<reference evidence="6" key="1">
    <citation type="submission" date="2019-10" db="EMBL/GenBank/DDBJ databases">
        <authorList>
            <consortium name="Genoscope - CEA"/>
            <person name="William W."/>
        </authorList>
    </citation>
    <scope>NUCLEOTIDE SEQUENCE [LARGE SCALE GENOMIC DNA]</scope>
    <source>
        <strain evidence="6">BBR_PRJEB10992</strain>
    </source>
</reference>
<organism evidence="6 7">
    <name type="scientific">Planktothrix serta PCC 8927</name>
    <dbReference type="NCBI Taxonomy" id="671068"/>
    <lineage>
        <taxon>Bacteria</taxon>
        <taxon>Bacillati</taxon>
        <taxon>Cyanobacteriota</taxon>
        <taxon>Cyanophyceae</taxon>
        <taxon>Oscillatoriophycideae</taxon>
        <taxon>Oscillatoriales</taxon>
        <taxon>Microcoleaceae</taxon>
        <taxon>Planktothrix</taxon>
    </lineage>
</organism>
<protein>
    <submittedName>
        <fullName evidence="6">Transcriptional Regulator, TetR family protein</fullName>
    </submittedName>
</protein>
<dbReference type="Proteomes" id="UP000184550">
    <property type="component" value="Unassembled WGS sequence"/>
</dbReference>
<evidence type="ECO:0000313" key="6">
    <source>
        <dbReference type="EMBL" id="VXD18880.1"/>
    </source>
</evidence>
<evidence type="ECO:0000256" key="3">
    <source>
        <dbReference type="ARBA" id="ARBA00023163"/>
    </source>
</evidence>
<dbReference type="GO" id="GO:0003700">
    <property type="term" value="F:DNA-binding transcription factor activity"/>
    <property type="evidence" value="ECO:0007669"/>
    <property type="project" value="TreeGrafter"/>
</dbReference>
<dbReference type="EMBL" id="CZCU02000137">
    <property type="protein sequence ID" value="VXD18880.1"/>
    <property type="molecule type" value="Genomic_DNA"/>
</dbReference>
<dbReference type="GO" id="GO:0045892">
    <property type="term" value="P:negative regulation of DNA-templated transcription"/>
    <property type="evidence" value="ECO:0007669"/>
    <property type="project" value="UniProtKB-ARBA"/>
</dbReference>
<evidence type="ECO:0000259" key="5">
    <source>
        <dbReference type="PROSITE" id="PS50977"/>
    </source>
</evidence>
<evidence type="ECO:0000256" key="1">
    <source>
        <dbReference type="ARBA" id="ARBA00023015"/>
    </source>
</evidence>
<dbReference type="PRINTS" id="PR00455">
    <property type="entry name" value="HTHTETR"/>
</dbReference>
<evidence type="ECO:0000256" key="2">
    <source>
        <dbReference type="ARBA" id="ARBA00023125"/>
    </source>
</evidence>
<dbReference type="PROSITE" id="PS50977">
    <property type="entry name" value="HTH_TETR_2"/>
    <property type="match status" value="1"/>
</dbReference>
<keyword evidence="3" id="KW-0804">Transcription</keyword>
<dbReference type="InterPro" id="IPR001647">
    <property type="entry name" value="HTH_TetR"/>
</dbReference>
<feature type="domain" description="HTH tetR-type" evidence="5">
    <location>
        <begin position="18"/>
        <end position="78"/>
    </location>
</feature>
<dbReference type="GO" id="GO:0000976">
    <property type="term" value="F:transcription cis-regulatory region binding"/>
    <property type="evidence" value="ECO:0007669"/>
    <property type="project" value="TreeGrafter"/>
</dbReference>
<evidence type="ECO:0000256" key="4">
    <source>
        <dbReference type="PROSITE-ProRule" id="PRU00335"/>
    </source>
</evidence>
<dbReference type="PANTHER" id="PTHR30055">
    <property type="entry name" value="HTH-TYPE TRANSCRIPTIONAL REGULATOR RUTR"/>
    <property type="match status" value="1"/>
</dbReference>
<dbReference type="Pfam" id="PF14246">
    <property type="entry name" value="TetR_C_7"/>
    <property type="match status" value="1"/>
</dbReference>
<dbReference type="AlphaFoldDB" id="A0A7Z9BNX2"/>
<gene>
    <name evidence="6" type="ORF">PL8927_610052</name>
</gene>
<proteinExistence type="predicted"/>